<evidence type="ECO:0000256" key="1">
    <source>
        <dbReference type="SAM" id="MobiDB-lite"/>
    </source>
</evidence>
<feature type="region of interest" description="Disordered" evidence="1">
    <location>
        <begin position="1"/>
        <end position="86"/>
    </location>
</feature>
<feature type="non-terminal residue" evidence="2">
    <location>
        <position position="1"/>
    </location>
</feature>
<name>A0A5J4VZ10_9EUKA</name>
<dbReference type="Proteomes" id="UP000324800">
    <property type="component" value="Unassembled WGS sequence"/>
</dbReference>
<proteinExistence type="predicted"/>
<reference evidence="2 3" key="1">
    <citation type="submission" date="2019-03" db="EMBL/GenBank/DDBJ databases">
        <title>Single cell metagenomics reveals metabolic interactions within the superorganism composed of flagellate Streblomastix strix and complex community of Bacteroidetes bacteria on its surface.</title>
        <authorList>
            <person name="Treitli S.C."/>
            <person name="Kolisko M."/>
            <person name="Husnik F."/>
            <person name="Keeling P."/>
            <person name="Hampl V."/>
        </authorList>
    </citation>
    <scope>NUCLEOTIDE SEQUENCE [LARGE SCALE GENOMIC DNA]</scope>
    <source>
        <strain evidence="2">ST1C</strain>
    </source>
</reference>
<feature type="compositionally biased region" description="Basic residues" evidence="1">
    <location>
        <begin position="14"/>
        <end position="23"/>
    </location>
</feature>
<accession>A0A5J4VZ10</accession>
<dbReference type="EMBL" id="SNRW01004201">
    <property type="protein sequence ID" value="KAA6387887.1"/>
    <property type="molecule type" value="Genomic_DNA"/>
</dbReference>
<feature type="compositionally biased region" description="Polar residues" evidence="1">
    <location>
        <begin position="39"/>
        <end position="49"/>
    </location>
</feature>
<comment type="caution">
    <text evidence="2">The sequence shown here is derived from an EMBL/GenBank/DDBJ whole genome shotgun (WGS) entry which is preliminary data.</text>
</comment>
<evidence type="ECO:0000313" key="3">
    <source>
        <dbReference type="Proteomes" id="UP000324800"/>
    </source>
</evidence>
<sequence length="86" mass="9153">DKGDTSSSLVGGQAKRKQKKGSNKAKTEGMNASAEKSQDNNAQAQTKPTSKVPKTKATSNRGKKAAKEVKPDPKNSKEEGEEEHSL</sequence>
<organism evidence="2 3">
    <name type="scientific">Streblomastix strix</name>
    <dbReference type="NCBI Taxonomy" id="222440"/>
    <lineage>
        <taxon>Eukaryota</taxon>
        <taxon>Metamonada</taxon>
        <taxon>Preaxostyla</taxon>
        <taxon>Oxymonadida</taxon>
        <taxon>Streblomastigidae</taxon>
        <taxon>Streblomastix</taxon>
    </lineage>
</organism>
<evidence type="ECO:0000313" key="2">
    <source>
        <dbReference type="EMBL" id="KAA6387887.1"/>
    </source>
</evidence>
<feature type="compositionally biased region" description="Polar residues" evidence="1">
    <location>
        <begin position="1"/>
        <end position="10"/>
    </location>
</feature>
<feature type="compositionally biased region" description="Basic and acidic residues" evidence="1">
    <location>
        <begin position="65"/>
        <end position="86"/>
    </location>
</feature>
<dbReference type="AlphaFoldDB" id="A0A5J4VZ10"/>
<protein>
    <submittedName>
        <fullName evidence="2">Uncharacterized protein</fullName>
    </submittedName>
</protein>
<gene>
    <name evidence="2" type="ORF">EZS28_016582</name>
</gene>